<dbReference type="EnsemblMetazoa" id="PPAI003169-RA">
    <property type="protein sequence ID" value="PPAI003169-PA"/>
    <property type="gene ID" value="PPAI003169"/>
</dbReference>
<dbReference type="InterPro" id="IPR002557">
    <property type="entry name" value="Chitin-bd_dom"/>
</dbReference>
<keyword evidence="1" id="KW-0147">Chitin-binding</keyword>
<evidence type="ECO:0000256" key="5">
    <source>
        <dbReference type="ARBA" id="ARBA00023180"/>
    </source>
</evidence>
<evidence type="ECO:0000256" key="3">
    <source>
        <dbReference type="ARBA" id="ARBA00022737"/>
    </source>
</evidence>
<dbReference type="GeneID" id="129803147"/>
<dbReference type="SUPFAM" id="SSF57625">
    <property type="entry name" value="Invertebrate chitin-binding proteins"/>
    <property type="match status" value="3"/>
</dbReference>
<dbReference type="EMBL" id="AJVK01026158">
    <property type="status" value="NOT_ANNOTATED_CDS"/>
    <property type="molecule type" value="Genomic_DNA"/>
</dbReference>
<dbReference type="PROSITE" id="PS50940">
    <property type="entry name" value="CHIT_BIND_II"/>
    <property type="match status" value="3"/>
</dbReference>
<feature type="domain" description="Chitin-binding type-2" evidence="6">
    <location>
        <begin position="153"/>
        <end position="212"/>
    </location>
</feature>
<dbReference type="Gene3D" id="2.170.140.10">
    <property type="entry name" value="Chitin binding domain"/>
    <property type="match status" value="3"/>
</dbReference>
<dbReference type="PANTHER" id="PTHR23301:SF106">
    <property type="entry name" value="CHITIN-BINDING TYPE-2 DOMAIN-CONTAINING PROTEIN-RELATED"/>
    <property type="match status" value="1"/>
</dbReference>
<feature type="domain" description="Chitin-binding type-2" evidence="6">
    <location>
        <begin position="97"/>
        <end position="151"/>
    </location>
</feature>
<keyword evidence="2" id="KW-0732">Signal</keyword>
<dbReference type="AlphaFoldDB" id="A0A1B0D6R0"/>
<dbReference type="KEGG" id="ppap:129803147"/>
<dbReference type="VEuPathDB" id="VectorBase:PPAPM1_003192"/>
<dbReference type="Pfam" id="PF01607">
    <property type="entry name" value="CBM_14"/>
    <property type="match status" value="3"/>
</dbReference>
<dbReference type="PANTHER" id="PTHR23301">
    <property type="entry name" value="CHITIN BINDING PERITROPHIN-A"/>
    <property type="match status" value="1"/>
</dbReference>
<keyword evidence="4" id="KW-1015">Disulfide bond</keyword>
<evidence type="ECO:0000313" key="8">
    <source>
        <dbReference type="Proteomes" id="UP000092462"/>
    </source>
</evidence>
<sequence length="212" mass="23354">MKKCARIIILALVSLQVSQILAQLEIPPEFCVDQVPGHHAHPTDCTAFIYCVIDAVEGLGGHCPYDLHFRPGENPGEGTCTYPALAGCDPDAGGPGDRECAEGDFWDDRVPGTCNRYFRCVNGEITERQCPDNLHWHNELGHCTTPALSDCPYPLCSENPPEEGLELLPHPTDCNLYYICIDQEPVQRSCAPGQHFDRINGWCTTPEEAGCE</sequence>
<evidence type="ECO:0000256" key="1">
    <source>
        <dbReference type="ARBA" id="ARBA00022669"/>
    </source>
</evidence>
<name>A0A1B0D6R0_PHLPP</name>
<evidence type="ECO:0000256" key="4">
    <source>
        <dbReference type="ARBA" id="ARBA00023157"/>
    </source>
</evidence>
<dbReference type="InterPro" id="IPR036508">
    <property type="entry name" value="Chitin-bd_dom_sf"/>
</dbReference>
<dbReference type="SMART" id="SM00494">
    <property type="entry name" value="ChtBD2"/>
    <property type="match status" value="3"/>
</dbReference>
<dbReference type="VEuPathDB" id="VectorBase:PPAI003169"/>
<organism evidence="7 8">
    <name type="scientific">Phlebotomus papatasi</name>
    <name type="common">Sandfly</name>
    <dbReference type="NCBI Taxonomy" id="29031"/>
    <lineage>
        <taxon>Eukaryota</taxon>
        <taxon>Metazoa</taxon>
        <taxon>Ecdysozoa</taxon>
        <taxon>Arthropoda</taxon>
        <taxon>Hexapoda</taxon>
        <taxon>Insecta</taxon>
        <taxon>Pterygota</taxon>
        <taxon>Neoptera</taxon>
        <taxon>Endopterygota</taxon>
        <taxon>Diptera</taxon>
        <taxon>Nematocera</taxon>
        <taxon>Psychodoidea</taxon>
        <taxon>Psychodidae</taxon>
        <taxon>Phlebotomus</taxon>
        <taxon>Phlebotomus</taxon>
    </lineage>
</organism>
<evidence type="ECO:0000259" key="6">
    <source>
        <dbReference type="PROSITE" id="PS50940"/>
    </source>
</evidence>
<keyword evidence="8" id="KW-1185">Reference proteome</keyword>
<reference evidence="7" key="1">
    <citation type="submission" date="2022-08" db="UniProtKB">
        <authorList>
            <consortium name="EnsemblMetazoa"/>
        </authorList>
    </citation>
    <scope>IDENTIFICATION</scope>
    <source>
        <strain evidence="7">Israel</strain>
    </source>
</reference>
<dbReference type="GO" id="GO:0005576">
    <property type="term" value="C:extracellular region"/>
    <property type="evidence" value="ECO:0007669"/>
    <property type="project" value="InterPro"/>
</dbReference>
<keyword evidence="5" id="KW-0325">Glycoprotein</keyword>
<keyword evidence="3" id="KW-0677">Repeat</keyword>
<accession>A0A1B0D6R0</accession>
<dbReference type="InterPro" id="IPR051940">
    <property type="entry name" value="Chitin_bind-dev_reg"/>
</dbReference>
<dbReference type="OrthoDB" id="6020543at2759"/>
<evidence type="ECO:0000313" key="7">
    <source>
        <dbReference type="EnsemblMetazoa" id="PPAI003169-PA"/>
    </source>
</evidence>
<evidence type="ECO:0000256" key="2">
    <source>
        <dbReference type="ARBA" id="ARBA00022729"/>
    </source>
</evidence>
<dbReference type="RefSeq" id="XP_055705480.1">
    <property type="nucleotide sequence ID" value="XM_055849505.1"/>
</dbReference>
<proteinExistence type="predicted"/>
<dbReference type="GO" id="GO:0008061">
    <property type="term" value="F:chitin binding"/>
    <property type="evidence" value="ECO:0007669"/>
    <property type="project" value="UniProtKB-KW"/>
</dbReference>
<protein>
    <recommendedName>
        <fullName evidence="6">Chitin-binding type-2 domain-containing protein</fullName>
    </recommendedName>
</protein>
<dbReference type="Proteomes" id="UP000092462">
    <property type="component" value="Unassembled WGS sequence"/>
</dbReference>
<feature type="domain" description="Chitin-binding type-2" evidence="6">
    <location>
        <begin position="28"/>
        <end position="90"/>
    </location>
</feature>